<feature type="compositionally biased region" description="Low complexity" evidence="1">
    <location>
        <begin position="98"/>
        <end position="147"/>
    </location>
</feature>
<sequence>MTRLKPSSVLTGPVRVTGSALRRMPGAGMVSKAAEGTLDTVGAVSPRGRRIAVYTGAGLLGAAGVVEWPVAVAGAAVAWLTQPKPGQRQEQRSGQDGGAAPATAGGGAAARATTSTASRRAASGGATASRATRSGTGASSGALSTASVGRTRVSGDREPETGGTAVPGHRTTAARSKTAHGTGTTTIKAANAHRRTAARRRTAAMGSAGERPSES</sequence>
<dbReference type="RefSeq" id="WP_208868881.1">
    <property type="nucleotide sequence ID" value="NZ_CP009438.1"/>
</dbReference>
<dbReference type="EMBL" id="CP009438">
    <property type="protein sequence ID" value="AIR96839.1"/>
    <property type="molecule type" value="Genomic_DNA"/>
</dbReference>
<name>A0A089X6Z5_STRGA</name>
<proteinExistence type="predicted"/>
<reference evidence="3" key="1">
    <citation type="journal article" date="2015" name="J. Biotechnol.">
        <title>Complete genome sequence of the actinobacterium Streptomyces glaucescens GLA.O (DSM 40922) consisting of a linear chromosome and one linear plasmid.</title>
        <authorList>
            <person name="Ortseifen V."/>
            <person name="Winkler A."/>
            <person name="Albersmeier A."/>
            <person name="Wendler S."/>
            <person name="Puhler A."/>
            <person name="Kalinowski J."/>
            <person name="Ruckert C."/>
        </authorList>
    </citation>
    <scope>NUCLEOTIDE SEQUENCE [LARGE SCALE GENOMIC DNA]</scope>
    <source>
        <strain evidence="3">DSM 40922 / GLA O</strain>
    </source>
</reference>
<evidence type="ECO:0000313" key="3">
    <source>
        <dbReference type="Proteomes" id="UP000029482"/>
    </source>
</evidence>
<dbReference type="STRING" id="1907.SGLAU_04065"/>
<protein>
    <submittedName>
        <fullName evidence="2">Uncharacterized protein</fullName>
    </submittedName>
</protein>
<dbReference type="AlphaFoldDB" id="A0A089X6Z5"/>
<accession>A0A089X6Z5</accession>
<gene>
    <name evidence="2" type="ORF">SGLAU_04065</name>
</gene>
<dbReference type="Proteomes" id="UP000029482">
    <property type="component" value="Chromosome"/>
</dbReference>
<dbReference type="HOGENOM" id="CLU_107603_0_0_11"/>
<feature type="compositionally biased region" description="Polar residues" evidence="1">
    <location>
        <begin position="173"/>
        <end position="188"/>
    </location>
</feature>
<dbReference type="eggNOG" id="ENOG502ZX9J">
    <property type="taxonomic scope" value="Bacteria"/>
</dbReference>
<organism evidence="2 3">
    <name type="scientific">Streptomyces glaucescens</name>
    <dbReference type="NCBI Taxonomy" id="1907"/>
    <lineage>
        <taxon>Bacteria</taxon>
        <taxon>Bacillati</taxon>
        <taxon>Actinomycetota</taxon>
        <taxon>Actinomycetes</taxon>
        <taxon>Kitasatosporales</taxon>
        <taxon>Streptomycetaceae</taxon>
        <taxon>Streptomyces</taxon>
    </lineage>
</organism>
<evidence type="ECO:0000256" key="1">
    <source>
        <dbReference type="SAM" id="MobiDB-lite"/>
    </source>
</evidence>
<dbReference type="KEGG" id="sgu:SGLAU_04065"/>
<feature type="region of interest" description="Disordered" evidence="1">
    <location>
        <begin position="83"/>
        <end position="215"/>
    </location>
</feature>
<feature type="compositionally biased region" description="Basic residues" evidence="1">
    <location>
        <begin position="191"/>
        <end position="202"/>
    </location>
</feature>
<evidence type="ECO:0000313" key="2">
    <source>
        <dbReference type="EMBL" id="AIR96839.1"/>
    </source>
</evidence>
<keyword evidence="3" id="KW-1185">Reference proteome</keyword>